<dbReference type="EMBL" id="MGJB01000006">
    <property type="protein sequence ID" value="OGM98941.1"/>
    <property type="molecule type" value="Genomic_DNA"/>
</dbReference>
<dbReference type="AlphaFoldDB" id="A0A1F8EDH6"/>
<feature type="domain" description="NAD(P)-binding" evidence="1">
    <location>
        <begin position="7"/>
        <end position="311"/>
    </location>
</feature>
<dbReference type="InterPro" id="IPR036291">
    <property type="entry name" value="NAD(P)-bd_dom_sf"/>
</dbReference>
<gene>
    <name evidence="2" type="ORF">A2649_01075</name>
</gene>
<dbReference type="InterPro" id="IPR016040">
    <property type="entry name" value="NAD(P)-bd_dom"/>
</dbReference>
<evidence type="ECO:0000259" key="1">
    <source>
        <dbReference type="Pfam" id="PF16363"/>
    </source>
</evidence>
<dbReference type="Gene3D" id="3.40.50.720">
    <property type="entry name" value="NAD(P)-binding Rossmann-like Domain"/>
    <property type="match status" value="1"/>
</dbReference>
<evidence type="ECO:0000313" key="3">
    <source>
        <dbReference type="Proteomes" id="UP000176893"/>
    </source>
</evidence>
<organism evidence="2 3">
    <name type="scientific">Candidatus Yanofskybacteria bacterium RIFCSPHIGHO2_01_FULL_41_26</name>
    <dbReference type="NCBI Taxonomy" id="1802661"/>
    <lineage>
        <taxon>Bacteria</taxon>
        <taxon>Candidatus Yanofskyibacteriota</taxon>
    </lineage>
</organism>
<dbReference type="PANTHER" id="PTHR43000">
    <property type="entry name" value="DTDP-D-GLUCOSE 4,6-DEHYDRATASE-RELATED"/>
    <property type="match status" value="1"/>
</dbReference>
<dbReference type="Proteomes" id="UP000176893">
    <property type="component" value="Unassembled WGS sequence"/>
</dbReference>
<dbReference type="SUPFAM" id="SSF51735">
    <property type="entry name" value="NAD(P)-binding Rossmann-fold domains"/>
    <property type="match status" value="1"/>
</dbReference>
<dbReference type="Pfam" id="PF16363">
    <property type="entry name" value="GDP_Man_Dehyd"/>
    <property type="match status" value="1"/>
</dbReference>
<dbReference type="Gene3D" id="3.90.25.10">
    <property type="entry name" value="UDP-galactose 4-epimerase, domain 1"/>
    <property type="match status" value="1"/>
</dbReference>
<name>A0A1F8EDH6_9BACT</name>
<proteinExistence type="predicted"/>
<sequence length="327" mass="37007">MNKRTALITGIFGSGASYLAEYIVANHPNVELHGTFRSCSSRSQKNIQSIRNKLFLHNCNLDDYSATYRLIAGLKPDLVFHIASYADVRKSWDKAIFTLRNNIISTANLLEAIRLANIHPRVQMCSTPEVYGQVDPKNIPIDESCPINPNNPYAVSKFAQESLGYSYFKGYGLPMIITRMSTYINPRRADLFATAFAMQVARIEAGLQKELRHGNLDSTRTILDPRDCASAYWAAIDKGEPGEVYNIGGATIVTVGEFLEILKVKALCSVPSRVDENLFRPVDVTLQVINTEKFFKQTRWQPRFSFEESVEHLLNHCRQEVRKELPR</sequence>
<accession>A0A1F8EDH6</accession>
<evidence type="ECO:0000313" key="2">
    <source>
        <dbReference type="EMBL" id="OGM98941.1"/>
    </source>
</evidence>
<dbReference type="STRING" id="1802661.A2649_01075"/>
<protein>
    <recommendedName>
        <fullName evidence="1">NAD(P)-binding domain-containing protein</fullName>
    </recommendedName>
</protein>
<reference evidence="2 3" key="1">
    <citation type="journal article" date="2016" name="Nat. Commun.">
        <title>Thousands of microbial genomes shed light on interconnected biogeochemical processes in an aquifer system.</title>
        <authorList>
            <person name="Anantharaman K."/>
            <person name="Brown C.T."/>
            <person name="Hug L.A."/>
            <person name="Sharon I."/>
            <person name="Castelle C.J."/>
            <person name="Probst A.J."/>
            <person name="Thomas B.C."/>
            <person name="Singh A."/>
            <person name="Wilkins M.J."/>
            <person name="Karaoz U."/>
            <person name="Brodie E.L."/>
            <person name="Williams K.H."/>
            <person name="Hubbard S.S."/>
            <person name="Banfield J.F."/>
        </authorList>
    </citation>
    <scope>NUCLEOTIDE SEQUENCE [LARGE SCALE GENOMIC DNA]</scope>
</reference>
<comment type="caution">
    <text evidence="2">The sequence shown here is derived from an EMBL/GenBank/DDBJ whole genome shotgun (WGS) entry which is preliminary data.</text>
</comment>